<feature type="transmembrane region" description="Helical" evidence="2">
    <location>
        <begin position="200"/>
        <end position="220"/>
    </location>
</feature>
<evidence type="ECO:0000313" key="4">
    <source>
        <dbReference type="Proteomes" id="UP001278766"/>
    </source>
</evidence>
<sequence length="295" mass="31311">MTDREVMRSGWVVDTLDEINTIGTASSDPPPPDDCGASASPSWAPPKAPTRPTRPASQAPTFGSADAPPPPYVESEPAPPAFDADYHRPGFLLLGVRPRPFDYHLGDLDSAYTAATPRRRTSGAPWDGTHRAWMWFGGLGVFACFVAAAGLTVASLKLLDDKDVGAAGIIAMISTIVEGLCMSIVLPCLYCCLGGAAACAWFALVILEAASIGVYVIYVVDRTNKADICATTIFGDCTRGVSLAAGMGVCRILMVVFAALIIYVYGLKTQWWRPPRRQILRQSDPDMNGAGSPGA</sequence>
<organism evidence="3 4">
    <name type="scientific">Chaetomium fimeti</name>
    <dbReference type="NCBI Taxonomy" id="1854472"/>
    <lineage>
        <taxon>Eukaryota</taxon>
        <taxon>Fungi</taxon>
        <taxon>Dikarya</taxon>
        <taxon>Ascomycota</taxon>
        <taxon>Pezizomycotina</taxon>
        <taxon>Sordariomycetes</taxon>
        <taxon>Sordariomycetidae</taxon>
        <taxon>Sordariales</taxon>
        <taxon>Chaetomiaceae</taxon>
        <taxon>Chaetomium</taxon>
    </lineage>
</organism>
<name>A0AAE0LV87_9PEZI</name>
<keyword evidence="2" id="KW-0812">Transmembrane</keyword>
<protein>
    <submittedName>
        <fullName evidence="3">Uncharacterized protein</fullName>
    </submittedName>
</protein>
<accession>A0AAE0LV87</accession>
<dbReference type="Proteomes" id="UP001278766">
    <property type="component" value="Unassembled WGS sequence"/>
</dbReference>
<evidence type="ECO:0000256" key="1">
    <source>
        <dbReference type="SAM" id="MobiDB-lite"/>
    </source>
</evidence>
<dbReference type="RefSeq" id="XP_062662302.1">
    <property type="nucleotide sequence ID" value="XM_062803124.1"/>
</dbReference>
<dbReference type="AlphaFoldDB" id="A0AAE0LV87"/>
<gene>
    <name evidence="3" type="ORF">B0H64DRAFT_386127</name>
</gene>
<comment type="caution">
    <text evidence="3">The sequence shown here is derived from an EMBL/GenBank/DDBJ whole genome shotgun (WGS) entry which is preliminary data.</text>
</comment>
<proteinExistence type="predicted"/>
<reference evidence="3" key="2">
    <citation type="submission" date="2023-06" db="EMBL/GenBank/DDBJ databases">
        <authorList>
            <consortium name="Lawrence Berkeley National Laboratory"/>
            <person name="Haridas S."/>
            <person name="Hensen N."/>
            <person name="Bonometti L."/>
            <person name="Westerberg I."/>
            <person name="Brannstrom I.O."/>
            <person name="Guillou S."/>
            <person name="Cros-Aarteil S."/>
            <person name="Calhoun S."/>
            <person name="Kuo A."/>
            <person name="Mondo S."/>
            <person name="Pangilinan J."/>
            <person name="Riley R."/>
            <person name="Labutti K."/>
            <person name="Andreopoulos B."/>
            <person name="Lipzen A."/>
            <person name="Chen C."/>
            <person name="Yanf M."/>
            <person name="Daum C."/>
            <person name="Ng V."/>
            <person name="Clum A."/>
            <person name="Steindorff A."/>
            <person name="Ohm R."/>
            <person name="Martin F."/>
            <person name="Silar P."/>
            <person name="Natvig D."/>
            <person name="Lalanne C."/>
            <person name="Gautier V."/>
            <person name="Ament-Velasquez S.L."/>
            <person name="Kruys A."/>
            <person name="Hutchinson M.I."/>
            <person name="Powell A.J."/>
            <person name="Barry K."/>
            <person name="Miller A.N."/>
            <person name="Grigoriev I.V."/>
            <person name="Debuchy R."/>
            <person name="Gladieux P."/>
            <person name="Thoren M.H."/>
            <person name="Johannesson H."/>
        </authorList>
    </citation>
    <scope>NUCLEOTIDE SEQUENCE</scope>
    <source>
        <strain evidence="3">CBS 168.71</strain>
    </source>
</reference>
<reference evidence="3" key="1">
    <citation type="journal article" date="2023" name="Mol. Phylogenet. Evol.">
        <title>Genome-scale phylogeny and comparative genomics of the fungal order Sordariales.</title>
        <authorList>
            <person name="Hensen N."/>
            <person name="Bonometti L."/>
            <person name="Westerberg I."/>
            <person name="Brannstrom I.O."/>
            <person name="Guillou S."/>
            <person name="Cros-Aarteil S."/>
            <person name="Calhoun S."/>
            <person name="Haridas S."/>
            <person name="Kuo A."/>
            <person name="Mondo S."/>
            <person name="Pangilinan J."/>
            <person name="Riley R."/>
            <person name="LaButti K."/>
            <person name="Andreopoulos B."/>
            <person name="Lipzen A."/>
            <person name="Chen C."/>
            <person name="Yan M."/>
            <person name="Daum C."/>
            <person name="Ng V."/>
            <person name="Clum A."/>
            <person name="Steindorff A."/>
            <person name="Ohm R.A."/>
            <person name="Martin F."/>
            <person name="Silar P."/>
            <person name="Natvig D.O."/>
            <person name="Lalanne C."/>
            <person name="Gautier V."/>
            <person name="Ament-Velasquez S.L."/>
            <person name="Kruys A."/>
            <person name="Hutchinson M.I."/>
            <person name="Powell A.J."/>
            <person name="Barry K."/>
            <person name="Miller A.N."/>
            <person name="Grigoriev I.V."/>
            <person name="Debuchy R."/>
            <person name="Gladieux P."/>
            <person name="Hiltunen Thoren M."/>
            <person name="Johannesson H."/>
        </authorList>
    </citation>
    <scope>NUCLEOTIDE SEQUENCE</scope>
    <source>
        <strain evidence="3">CBS 168.71</strain>
    </source>
</reference>
<feature type="transmembrane region" description="Helical" evidence="2">
    <location>
        <begin position="132"/>
        <end position="154"/>
    </location>
</feature>
<feature type="compositionally biased region" description="Pro residues" evidence="1">
    <location>
        <begin position="67"/>
        <end position="80"/>
    </location>
</feature>
<keyword evidence="4" id="KW-1185">Reference proteome</keyword>
<keyword evidence="2" id="KW-0472">Membrane</keyword>
<feature type="transmembrane region" description="Helical" evidence="2">
    <location>
        <begin position="240"/>
        <end position="267"/>
    </location>
</feature>
<keyword evidence="2" id="KW-1133">Transmembrane helix</keyword>
<feature type="region of interest" description="Disordered" evidence="1">
    <location>
        <begin position="19"/>
        <end position="80"/>
    </location>
</feature>
<feature type="transmembrane region" description="Helical" evidence="2">
    <location>
        <begin position="166"/>
        <end position="193"/>
    </location>
</feature>
<evidence type="ECO:0000256" key="2">
    <source>
        <dbReference type="SAM" id="Phobius"/>
    </source>
</evidence>
<evidence type="ECO:0000313" key="3">
    <source>
        <dbReference type="EMBL" id="KAK3298788.1"/>
    </source>
</evidence>
<dbReference type="GeneID" id="87840072"/>
<dbReference type="EMBL" id="JAUEPN010000002">
    <property type="protein sequence ID" value="KAK3298788.1"/>
    <property type="molecule type" value="Genomic_DNA"/>
</dbReference>